<dbReference type="OrthoDB" id="6803082at2759"/>
<dbReference type="Pfam" id="PF06477">
    <property type="entry name" value="DUF1091"/>
    <property type="match status" value="1"/>
</dbReference>
<comment type="caution">
    <text evidence="1">The sequence shown here is derived from an EMBL/GenBank/DDBJ whole genome shotgun (WGS) entry which is preliminary data.</text>
</comment>
<sequence length="76" mass="8709">MYAQDVGGMGTSPGRNFKECPIEEERNYTLYNFTSDSSKFPPLIPNGRYKVNMQTTCGSVELWSMYAMFEIIRPIV</sequence>
<evidence type="ECO:0000313" key="2">
    <source>
        <dbReference type="Proteomes" id="UP000801492"/>
    </source>
</evidence>
<gene>
    <name evidence="1" type="ORF">ILUMI_11843</name>
</gene>
<dbReference type="AlphaFoldDB" id="A0A8K0GDJ2"/>
<proteinExistence type="predicted"/>
<accession>A0A8K0GDJ2</accession>
<protein>
    <submittedName>
        <fullName evidence="1">Uncharacterized protein</fullName>
    </submittedName>
</protein>
<name>A0A8K0GDJ2_IGNLU</name>
<dbReference type="EMBL" id="VTPC01007126">
    <property type="protein sequence ID" value="KAF2894328.1"/>
    <property type="molecule type" value="Genomic_DNA"/>
</dbReference>
<organism evidence="1 2">
    <name type="scientific">Ignelater luminosus</name>
    <name type="common">Cucubano</name>
    <name type="synonym">Pyrophorus luminosus</name>
    <dbReference type="NCBI Taxonomy" id="2038154"/>
    <lineage>
        <taxon>Eukaryota</taxon>
        <taxon>Metazoa</taxon>
        <taxon>Ecdysozoa</taxon>
        <taxon>Arthropoda</taxon>
        <taxon>Hexapoda</taxon>
        <taxon>Insecta</taxon>
        <taxon>Pterygota</taxon>
        <taxon>Neoptera</taxon>
        <taxon>Endopterygota</taxon>
        <taxon>Coleoptera</taxon>
        <taxon>Polyphaga</taxon>
        <taxon>Elateriformia</taxon>
        <taxon>Elateroidea</taxon>
        <taxon>Elateridae</taxon>
        <taxon>Agrypninae</taxon>
        <taxon>Pyrophorini</taxon>
        <taxon>Ignelater</taxon>
    </lineage>
</organism>
<dbReference type="InterPro" id="IPR010512">
    <property type="entry name" value="DUF1091"/>
</dbReference>
<dbReference type="Proteomes" id="UP000801492">
    <property type="component" value="Unassembled WGS sequence"/>
</dbReference>
<reference evidence="1" key="1">
    <citation type="submission" date="2019-08" db="EMBL/GenBank/DDBJ databases">
        <title>The genome of the North American firefly Photinus pyralis.</title>
        <authorList>
            <consortium name="Photinus pyralis genome working group"/>
            <person name="Fallon T.R."/>
            <person name="Sander Lower S.E."/>
            <person name="Weng J.-K."/>
        </authorList>
    </citation>
    <scope>NUCLEOTIDE SEQUENCE</scope>
    <source>
        <strain evidence="1">TRF0915ILg1</strain>
        <tissue evidence="1">Whole body</tissue>
    </source>
</reference>
<keyword evidence="2" id="KW-1185">Reference proteome</keyword>
<evidence type="ECO:0000313" key="1">
    <source>
        <dbReference type="EMBL" id="KAF2894328.1"/>
    </source>
</evidence>